<dbReference type="SUPFAM" id="SSF81296">
    <property type="entry name" value="E set domains"/>
    <property type="match status" value="1"/>
</dbReference>
<protein>
    <recommendedName>
        <fullName evidence="7">Nitrate reductase [NADPH]</fullName>
        <ecNumber evidence="6">1.7.1.3</ecNumber>
        <ecNumber evidence="5">1.8.3.1</ecNumber>
    </recommendedName>
</protein>
<keyword evidence="8" id="KW-0500">Molybdenum</keyword>
<name>A0AAD5YAV4_9FUNG</name>
<dbReference type="PANTHER" id="PTHR19372">
    <property type="entry name" value="SULFITE REDUCTASE"/>
    <property type="match status" value="1"/>
</dbReference>
<keyword evidence="11" id="KW-0560">Oxidoreductase</keyword>
<dbReference type="FunFam" id="3.10.120.10:FF:000007">
    <property type="entry name" value="Sulfite oxidase, mitochondrial"/>
    <property type="match status" value="1"/>
</dbReference>
<sequence length="1133" mass="126542">MIVLKVTFHDGSQTEIKRLPMSRLPNELTFDELVVIINRMFKRSDQLVLKSRPDFIGKRWRYKGFNLDISHALNLNTTFKIHAFTDKIKDIPTKPELLLNQKTHDSTELKEMLENLQTSLAKLLSKVGTDVKVQAEKKESLAPVNYSQFEATSQPGATFNYQNQPVAQTPVQPIQTPITQQGQIQPQINQQMNQTLAQHVQQSQINPQGMNQPLNQQSQMNQIHQSTPPPQQPQSTLSTSQAYSQWSPQDSNYQQQYYQTQQRGRPFSEKKQLRLYMHPPSIPTRFQTIHYDDSEKKAFSSTTRRFEGKTNDLPGPGYYAKAAEKLELVLKDASISKKGYGVGFASQQKRFLKPPTDLETDITVSPAQYFLKSPKYSESLQNSLSAAFRNPTNAIPGKTVFVSSNTMVRTKRGFKPTPGPGEYSVEPTTVRPPLGDEKSSIFKSKTERSSLGANTSLPAPGSYDIAKSCKSMEPKVYGAISSFRSSERFQNSYLYSSINYRTKWPGPTSYNITDTGPSKKPTRKIKIVNIADPPPLPEEPLSNQVCIPGSGKTPIAFPSPGKYNIVRGADATHKSSPTTRSIFMSKSERFAQPFNKDVPGPGYYHPLLSIGGGGVALFCLTSTVYSDGKLRISHGSESNALQLASKAEEKSIQVTKIRPPKETAVYSRKDVSEHNCRETGIWVTYMDGVYDVSDFVAIHPGGERILLAAGKAIDPFWAVFSIHMTKETRELLETYRIGTLLPRDQDPTYKEEPSGLEKLFANEPERDPSLKVLAKTPCNAEADVKNLETFITPNEKFYVRNHLPVPVVDPECYRLTVEGPGIPDDFELSLDDLKQKLPKYSVTATMQCAGNRRKEMHEKIPVKGLQWQSGAISNAVWTGVRLRDVLEYAGYKMPDYGSEEKFPGDVEHVVFDGLEGYGASIPAEKAFNPRGDVLLAYEMNGEPIPRDHGYPLRAVIPGVVAARSVKWLSKISLSEEESQSHWQQRDYKGFNPSADLASSDYSKSQSIQELPVQSSITTPTIGEDLKAENGFVTVKGYAIAGGGRAINRVDISSDGGKTWTDATLHPPNQSRGRTWAWTQWEAKIPVNNCKEMELVCKAVDESYNTQPDSFDGIYNVRGVLVSAWQRIKTKIVN</sequence>
<evidence type="ECO:0000256" key="11">
    <source>
        <dbReference type="ARBA" id="ARBA00023002"/>
    </source>
</evidence>
<comment type="cofactor">
    <cofactor evidence="1">
        <name>Mo-molybdopterin</name>
        <dbReference type="ChEBI" id="CHEBI:71302"/>
    </cofactor>
</comment>
<evidence type="ECO:0000256" key="10">
    <source>
        <dbReference type="ARBA" id="ARBA00022723"/>
    </source>
</evidence>
<dbReference type="InterPro" id="IPR008335">
    <property type="entry name" value="Mopterin_OxRdtase_euk"/>
</dbReference>
<evidence type="ECO:0000313" key="17">
    <source>
        <dbReference type="EMBL" id="KAJ3261578.1"/>
    </source>
</evidence>
<evidence type="ECO:0000256" key="4">
    <source>
        <dbReference type="ARBA" id="ARBA00004971"/>
    </source>
</evidence>
<feature type="domain" description="Cytochrome b5 heme-binding" evidence="16">
    <location>
        <begin position="663"/>
        <end position="741"/>
    </location>
</feature>
<dbReference type="InterPro" id="IPR036400">
    <property type="entry name" value="Cyt_B5-like_heme/steroid_sf"/>
</dbReference>
<dbReference type="Pfam" id="PF03404">
    <property type="entry name" value="Mo-co_dimer"/>
    <property type="match status" value="1"/>
</dbReference>
<proteinExistence type="predicted"/>
<evidence type="ECO:0000313" key="18">
    <source>
        <dbReference type="Proteomes" id="UP001210925"/>
    </source>
</evidence>
<dbReference type="SMART" id="SM01117">
    <property type="entry name" value="Cyt-b5"/>
    <property type="match status" value="1"/>
</dbReference>
<feature type="compositionally biased region" description="Polar residues" evidence="15">
    <location>
        <begin position="242"/>
        <end position="252"/>
    </location>
</feature>
<keyword evidence="13" id="KW-0496">Mitochondrion</keyword>
<comment type="caution">
    <text evidence="17">The sequence shown here is derived from an EMBL/GenBank/DDBJ whole genome shotgun (WGS) entry which is preliminary data.</text>
</comment>
<feature type="region of interest" description="Disordered" evidence="15">
    <location>
        <begin position="411"/>
        <end position="456"/>
    </location>
</feature>
<dbReference type="GO" id="GO:0043546">
    <property type="term" value="F:molybdopterin cofactor binding"/>
    <property type="evidence" value="ECO:0007669"/>
    <property type="project" value="TreeGrafter"/>
</dbReference>
<dbReference type="InterPro" id="IPR000572">
    <property type="entry name" value="OxRdtase_Mopterin-bd_dom"/>
</dbReference>
<dbReference type="GO" id="GO:0006790">
    <property type="term" value="P:sulfur compound metabolic process"/>
    <property type="evidence" value="ECO:0007669"/>
    <property type="project" value="TreeGrafter"/>
</dbReference>
<dbReference type="GO" id="GO:0008482">
    <property type="term" value="F:sulfite oxidase activity"/>
    <property type="evidence" value="ECO:0007669"/>
    <property type="project" value="UniProtKB-EC"/>
</dbReference>
<evidence type="ECO:0000256" key="5">
    <source>
        <dbReference type="ARBA" id="ARBA00012505"/>
    </source>
</evidence>
<dbReference type="Gene3D" id="2.60.40.650">
    <property type="match status" value="1"/>
</dbReference>
<evidence type="ECO:0000256" key="12">
    <source>
        <dbReference type="ARBA" id="ARBA00023004"/>
    </source>
</evidence>
<dbReference type="EC" id="1.7.1.3" evidence="6"/>
<dbReference type="GO" id="GO:0050464">
    <property type="term" value="F:nitrate reductase (NADPH) activity"/>
    <property type="evidence" value="ECO:0007669"/>
    <property type="project" value="UniProtKB-EC"/>
</dbReference>
<dbReference type="InterPro" id="IPR036374">
    <property type="entry name" value="OxRdtase_Mopterin-bd_sf"/>
</dbReference>
<dbReference type="GO" id="GO:0030151">
    <property type="term" value="F:molybdenum ion binding"/>
    <property type="evidence" value="ECO:0007669"/>
    <property type="project" value="InterPro"/>
</dbReference>
<evidence type="ECO:0000259" key="16">
    <source>
        <dbReference type="PROSITE" id="PS50255"/>
    </source>
</evidence>
<dbReference type="Gene3D" id="3.90.420.10">
    <property type="entry name" value="Oxidoreductase, molybdopterin-binding domain"/>
    <property type="match status" value="1"/>
</dbReference>
<comment type="catalytic activity">
    <reaction evidence="14">
        <text>nitrite + NADP(+) + H2O = nitrate + NADPH + H(+)</text>
        <dbReference type="Rhea" id="RHEA:19061"/>
        <dbReference type="ChEBI" id="CHEBI:15377"/>
        <dbReference type="ChEBI" id="CHEBI:15378"/>
        <dbReference type="ChEBI" id="CHEBI:16301"/>
        <dbReference type="ChEBI" id="CHEBI:17632"/>
        <dbReference type="ChEBI" id="CHEBI:57783"/>
        <dbReference type="ChEBI" id="CHEBI:58349"/>
        <dbReference type="EC" id="1.7.1.3"/>
    </reaction>
</comment>
<dbReference type="EC" id="1.8.3.1" evidence="5"/>
<dbReference type="Pfam" id="PF07004">
    <property type="entry name" value="SHIPPO-rpt"/>
    <property type="match status" value="2"/>
</dbReference>
<keyword evidence="10" id="KW-0479">Metal-binding</keyword>
<feature type="compositionally biased region" description="Polar residues" evidence="15">
    <location>
        <begin position="196"/>
        <end position="224"/>
    </location>
</feature>
<evidence type="ECO:0000256" key="9">
    <source>
        <dbReference type="ARBA" id="ARBA00022617"/>
    </source>
</evidence>
<evidence type="ECO:0000256" key="2">
    <source>
        <dbReference type="ARBA" id="ARBA00001970"/>
    </source>
</evidence>
<feature type="region of interest" description="Disordered" evidence="15">
    <location>
        <begin position="192"/>
        <end position="256"/>
    </location>
</feature>
<comment type="subcellular location">
    <subcellularLocation>
        <location evidence="3">Mitochondrion intermembrane space</location>
    </subcellularLocation>
</comment>
<dbReference type="Proteomes" id="UP001210925">
    <property type="component" value="Unassembled WGS sequence"/>
</dbReference>
<dbReference type="SUPFAM" id="SSF55856">
    <property type="entry name" value="Cytochrome b5-like heme/steroid binding domain"/>
    <property type="match status" value="1"/>
</dbReference>
<evidence type="ECO:0000256" key="15">
    <source>
        <dbReference type="SAM" id="MobiDB-lite"/>
    </source>
</evidence>
<dbReference type="Pfam" id="PF00174">
    <property type="entry name" value="Oxidored_molyb"/>
    <property type="match status" value="1"/>
</dbReference>
<dbReference type="Gene3D" id="3.10.120.10">
    <property type="entry name" value="Cytochrome b5-like heme/steroid binding domain"/>
    <property type="match status" value="1"/>
</dbReference>
<dbReference type="PROSITE" id="PS00191">
    <property type="entry name" value="CYTOCHROME_B5_1"/>
    <property type="match status" value="1"/>
</dbReference>
<comment type="cofactor">
    <cofactor evidence="2">
        <name>heme b</name>
        <dbReference type="ChEBI" id="CHEBI:60344"/>
    </cofactor>
</comment>
<keyword evidence="18" id="KW-1185">Reference proteome</keyword>
<dbReference type="PANTHER" id="PTHR19372:SF7">
    <property type="entry name" value="SULFITE OXIDASE, MITOCHONDRIAL"/>
    <property type="match status" value="1"/>
</dbReference>
<evidence type="ECO:0000256" key="3">
    <source>
        <dbReference type="ARBA" id="ARBA00004569"/>
    </source>
</evidence>
<dbReference type="InterPro" id="IPR010736">
    <property type="entry name" value="SHIPPO-rpt"/>
</dbReference>
<dbReference type="InterPro" id="IPR018506">
    <property type="entry name" value="Cyt_B5_heme-BS"/>
</dbReference>
<dbReference type="GO" id="GO:0020037">
    <property type="term" value="F:heme binding"/>
    <property type="evidence" value="ECO:0007669"/>
    <property type="project" value="InterPro"/>
</dbReference>
<dbReference type="InterPro" id="IPR005066">
    <property type="entry name" value="MoCF_OxRdtse_dimer"/>
</dbReference>
<gene>
    <name evidence="17" type="ORF">HK103_005416</name>
</gene>
<dbReference type="FunFam" id="3.90.420.10:FF:000002">
    <property type="entry name" value="sulfite oxidase, mitochondrial"/>
    <property type="match status" value="1"/>
</dbReference>
<dbReference type="AlphaFoldDB" id="A0AAD5YAV4"/>
<comment type="pathway">
    <text evidence="4">Energy metabolism; sulfur metabolism.</text>
</comment>
<feature type="compositionally biased region" description="Basic and acidic residues" evidence="15">
    <location>
        <begin position="434"/>
        <end position="448"/>
    </location>
</feature>
<organism evidence="17 18">
    <name type="scientific">Boothiomyces macroporosus</name>
    <dbReference type="NCBI Taxonomy" id="261099"/>
    <lineage>
        <taxon>Eukaryota</taxon>
        <taxon>Fungi</taxon>
        <taxon>Fungi incertae sedis</taxon>
        <taxon>Chytridiomycota</taxon>
        <taxon>Chytridiomycota incertae sedis</taxon>
        <taxon>Chytridiomycetes</taxon>
        <taxon>Rhizophydiales</taxon>
        <taxon>Terramycetaceae</taxon>
        <taxon>Boothiomyces</taxon>
    </lineage>
</organism>
<dbReference type="InterPro" id="IPR001199">
    <property type="entry name" value="Cyt_B5-like_heme/steroid-bd"/>
</dbReference>
<accession>A0AAD5YAV4</accession>
<dbReference type="Pfam" id="PF00173">
    <property type="entry name" value="Cyt-b5"/>
    <property type="match status" value="1"/>
</dbReference>
<evidence type="ECO:0000256" key="7">
    <source>
        <dbReference type="ARBA" id="ARBA00015499"/>
    </source>
</evidence>
<dbReference type="PROSITE" id="PS50255">
    <property type="entry name" value="CYTOCHROME_B5_2"/>
    <property type="match status" value="1"/>
</dbReference>
<evidence type="ECO:0000256" key="6">
    <source>
        <dbReference type="ARBA" id="ARBA00012673"/>
    </source>
</evidence>
<evidence type="ECO:0000256" key="1">
    <source>
        <dbReference type="ARBA" id="ARBA00001924"/>
    </source>
</evidence>
<dbReference type="PRINTS" id="PR00407">
    <property type="entry name" value="EUMOPTERIN"/>
</dbReference>
<dbReference type="SUPFAM" id="SSF56524">
    <property type="entry name" value="Oxidoreductase molybdopterin-binding domain"/>
    <property type="match status" value="1"/>
</dbReference>
<dbReference type="CDD" id="cd02111">
    <property type="entry name" value="eukary_SO_Moco"/>
    <property type="match status" value="1"/>
</dbReference>
<evidence type="ECO:0000256" key="14">
    <source>
        <dbReference type="ARBA" id="ARBA00049155"/>
    </source>
</evidence>
<dbReference type="InterPro" id="IPR014756">
    <property type="entry name" value="Ig_E-set"/>
</dbReference>
<dbReference type="EMBL" id="JADGKB010000005">
    <property type="protein sequence ID" value="KAJ3261578.1"/>
    <property type="molecule type" value="Genomic_DNA"/>
</dbReference>
<dbReference type="GO" id="GO:0005758">
    <property type="term" value="C:mitochondrial intermembrane space"/>
    <property type="evidence" value="ECO:0007669"/>
    <property type="project" value="UniProtKB-SubCell"/>
</dbReference>
<keyword evidence="9" id="KW-0349">Heme</keyword>
<reference evidence="17" key="1">
    <citation type="submission" date="2020-05" db="EMBL/GenBank/DDBJ databases">
        <title>Phylogenomic resolution of chytrid fungi.</title>
        <authorList>
            <person name="Stajich J.E."/>
            <person name="Amses K."/>
            <person name="Simmons R."/>
            <person name="Seto K."/>
            <person name="Myers J."/>
            <person name="Bonds A."/>
            <person name="Quandt C.A."/>
            <person name="Barry K."/>
            <person name="Liu P."/>
            <person name="Grigoriev I."/>
            <person name="Longcore J.E."/>
            <person name="James T.Y."/>
        </authorList>
    </citation>
    <scope>NUCLEOTIDE SEQUENCE</scope>
    <source>
        <strain evidence="17">PLAUS21</strain>
    </source>
</reference>
<evidence type="ECO:0000256" key="8">
    <source>
        <dbReference type="ARBA" id="ARBA00022505"/>
    </source>
</evidence>
<evidence type="ECO:0000256" key="13">
    <source>
        <dbReference type="ARBA" id="ARBA00023128"/>
    </source>
</evidence>
<keyword evidence="12" id="KW-0408">Iron</keyword>